<dbReference type="STRING" id="2316362.A0A4Q2DT18"/>
<keyword evidence="11" id="KW-1185">Reference proteome</keyword>
<dbReference type="Pfam" id="PF04588">
    <property type="entry name" value="HIG_1_N"/>
    <property type="match status" value="1"/>
</dbReference>
<dbReference type="InterPro" id="IPR050355">
    <property type="entry name" value="RCF1"/>
</dbReference>
<dbReference type="PANTHER" id="PTHR12297">
    <property type="entry name" value="HYPOXIA-INDUCBILE GENE 1 HIG1 -RELATED"/>
    <property type="match status" value="1"/>
</dbReference>
<dbReference type="PANTHER" id="PTHR12297:SF3">
    <property type="entry name" value="HIG1 DOMAIN FAMILY MEMBER 1A"/>
    <property type="match status" value="1"/>
</dbReference>
<reference evidence="10 11" key="1">
    <citation type="submission" date="2019-01" db="EMBL/GenBank/DDBJ databases">
        <title>Draft genome sequence of Psathyrella aberdarensis IHI B618.</title>
        <authorList>
            <person name="Buettner E."/>
            <person name="Kellner H."/>
        </authorList>
    </citation>
    <scope>NUCLEOTIDE SEQUENCE [LARGE SCALE GENOMIC DNA]</scope>
    <source>
        <strain evidence="10 11">IHI B618</strain>
    </source>
</reference>
<feature type="domain" description="HIG1" evidence="9">
    <location>
        <begin position="1"/>
        <end position="86"/>
    </location>
</feature>
<dbReference type="AlphaFoldDB" id="A0A4Q2DT18"/>
<comment type="subcellular location">
    <subcellularLocation>
        <location evidence="1">Mitochondrion membrane</location>
    </subcellularLocation>
</comment>
<comment type="caution">
    <text evidence="10">The sequence shown here is derived from an EMBL/GenBank/DDBJ whole genome shotgun (WGS) entry which is preliminary data.</text>
</comment>
<feature type="region of interest" description="Disordered" evidence="7">
    <location>
        <begin position="129"/>
        <end position="166"/>
    </location>
</feature>
<evidence type="ECO:0000313" key="10">
    <source>
        <dbReference type="EMBL" id="RXW23223.1"/>
    </source>
</evidence>
<keyword evidence="3 8" id="KW-1133">Transmembrane helix</keyword>
<evidence type="ECO:0000259" key="9">
    <source>
        <dbReference type="PROSITE" id="PS51503"/>
    </source>
</evidence>
<organism evidence="10 11">
    <name type="scientific">Candolleomyces aberdarensis</name>
    <dbReference type="NCBI Taxonomy" id="2316362"/>
    <lineage>
        <taxon>Eukaryota</taxon>
        <taxon>Fungi</taxon>
        <taxon>Dikarya</taxon>
        <taxon>Basidiomycota</taxon>
        <taxon>Agaricomycotina</taxon>
        <taxon>Agaricomycetes</taxon>
        <taxon>Agaricomycetidae</taxon>
        <taxon>Agaricales</taxon>
        <taxon>Agaricineae</taxon>
        <taxon>Psathyrellaceae</taxon>
        <taxon>Candolleomyces</taxon>
    </lineage>
</organism>
<evidence type="ECO:0000256" key="4">
    <source>
        <dbReference type="ARBA" id="ARBA00023128"/>
    </source>
</evidence>
<protein>
    <recommendedName>
        <fullName evidence="9">HIG1 domain-containing protein</fullName>
    </recommendedName>
</protein>
<evidence type="ECO:0000256" key="8">
    <source>
        <dbReference type="SAM" id="Phobius"/>
    </source>
</evidence>
<name>A0A4Q2DT18_9AGAR</name>
<proteinExistence type="predicted"/>
<evidence type="ECO:0000256" key="1">
    <source>
        <dbReference type="ARBA" id="ARBA00004325"/>
    </source>
</evidence>
<evidence type="ECO:0000256" key="2">
    <source>
        <dbReference type="ARBA" id="ARBA00022692"/>
    </source>
</evidence>
<dbReference type="EMBL" id="SDEE01000048">
    <property type="protein sequence ID" value="RXW23223.1"/>
    <property type="molecule type" value="Genomic_DNA"/>
</dbReference>
<dbReference type="PROSITE" id="PS51503">
    <property type="entry name" value="HIG1"/>
    <property type="match status" value="1"/>
</dbReference>
<feature type="coiled-coil region" evidence="6">
    <location>
        <begin position="74"/>
        <end position="101"/>
    </location>
</feature>
<dbReference type="GO" id="GO:0097250">
    <property type="term" value="P:mitochondrial respirasome assembly"/>
    <property type="evidence" value="ECO:0007669"/>
    <property type="project" value="TreeGrafter"/>
</dbReference>
<keyword evidence="4" id="KW-0496">Mitochondrion</keyword>
<feature type="transmembrane region" description="Helical" evidence="8">
    <location>
        <begin position="23"/>
        <end position="40"/>
    </location>
</feature>
<dbReference type="Proteomes" id="UP000290288">
    <property type="component" value="Unassembled WGS sequence"/>
</dbReference>
<evidence type="ECO:0000256" key="6">
    <source>
        <dbReference type="SAM" id="Coils"/>
    </source>
</evidence>
<dbReference type="Gene3D" id="6.10.140.1320">
    <property type="match status" value="1"/>
</dbReference>
<accession>A0A4Q2DT18</accession>
<sequence>MSSPYGYETWGEKFGRKFKENPWVPAGCLATTGALIMSAVKMRSGKSQQMNYWMRARVGLQGLTLVALVAGSMALKAERDKEKSIEEVKALEVDQEFLKQKEKDEFEERLRGAEAAHLQESALAAKTVVKGPSVVKRENQPLDHPGTSSPELASPTGTKKSWWKVW</sequence>
<gene>
    <name evidence="10" type="ORF">EST38_g2645</name>
</gene>
<keyword evidence="6" id="KW-0175">Coiled coil</keyword>
<dbReference type="InterPro" id="IPR007667">
    <property type="entry name" value="Hypoxia_induced_domain"/>
</dbReference>
<dbReference type="OrthoDB" id="6604018at2759"/>
<evidence type="ECO:0000313" key="11">
    <source>
        <dbReference type="Proteomes" id="UP000290288"/>
    </source>
</evidence>
<evidence type="ECO:0000256" key="7">
    <source>
        <dbReference type="SAM" id="MobiDB-lite"/>
    </source>
</evidence>
<evidence type="ECO:0000256" key="5">
    <source>
        <dbReference type="ARBA" id="ARBA00023136"/>
    </source>
</evidence>
<keyword evidence="5 8" id="KW-0472">Membrane</keyword>
<dbReference type="GO" id="GO:0031966">
    <property type="term" value="C:mitochondrial membrane"/>
    <property type="evidence" value="ECO:0007669"/>
    <property type="project" value="UniProtKB-SubCell"/>
</dbReference>
<feature type="compositionally biased region" description="Polar residues" evidence="7">
    <location>
        <begin position="146"/>
        <end position="159"/>
    </location>
</feature>
<keyword evidence="2 8" id="KW-0812">Transmembrane</keyword>
<feature type="transmembrane region" description="Helical" evidence="8">
    <location>
        <begin position="52"/>
        <end position="75"/>
    </location>
</feature>
<evidence type="ECO:0000256" key="3">
    <source>
        <dbReference type="ARBA" id="ARBA00022989"/>
    </source>
</evidence>